<keyword evidence="4" id="KW-1185">Reference proteome</keyword>
<dbReference type="Pfam" id="PF13435">
    <property type="entry name" value="Cytochrome_C554"/>
    <property type="match status" value="1"/>
</dbReference>
<organism evidence="3 4">
    <name type="scientific">Arenicella xantha</name>
    <dbReference type="NCBI Taxonomy" id="644221"/>
    <lineage>
        <taxon>Bacteria</taxon>
        <taxon>Pseudomonadati</taxon>
        <taxon>Pseudomonadota</taxon>
        <taxon>Gammaproteobacteria</taxon>
        <taxon>Arenicellales</taxon>
        <taxon>Arenicellaceae</taxon>
        <taxon>Arenicella</taxon>
    </lineage>
</organism>
<reference evidence="3 4" key="1">
    <citation type="submission" date="2018-06" db="EMBL/GenBank/DDBJ databases">
        <title>Genomic Encyclopedia of Type Strains, Phase IV (KMG-IV): sequencing the most valuable type-strain genomes for metagenomic binning, comparative biology and taxonomic classification.</title>
        <authorList>
            <person name="Goeker M."/>
        </authorList>
    </citation>
    <scope>NUCLEOTIDE SEQUENCE [LARGE SCALE GENOMIC DNA]</scope>
    <source>
        <strain evidence="3 4">DSM 24032</strain>
    </source>
</reference>
<evidence type="ECO:0000256" key="1">
    <source>
        <dbReference type="ARBA" id="ARBA00022729"/>
    </source>
</evidence>
<dbReference type="OrthoDB" id="9814800at2"/>
<dbReference type="RefSeq" id="WP_113953934.1">
    <property type="nucleotide sequence ID" value="NZ_QNRT01000002.1"/>
</dbReference>
<dbReference type="Gene3D" id="1.10.1130.10">
    <property type="entry name" value="Flavocytochrome C3, Chain A"/>
    <property type="match status" value="2"/>
</dbReference>
<dbReference type="InterPro" id="IPR036280">
    <property type="entry name" value="Multihaem_cyt_sf"/>
</dbReference>
<dbReference type="PANTHER" id="PTHR35038:SF8">
    <property type="entry name" value="C-TYPE POLYHEME CYTOCHROME OMCC"/>
    <property type="match status" value="1"/>
</dbReference>
<proteinExistence type="predicted"/>
<dbReference type="PANTHER" id="PTHR35038">
    <property type="entry name" value="DISSIMILATORY SULFITE REDUCTASE SIRA"/>
    <property type="match status" value="1"/>
</dbReference>
<gene>
    <name evidence="3" type="ORF">DFR28_102558</name>
</gene>
<dbReference type="InParanoid" id="A0A395JKP4"/>
<evidence type="ECO:0000313" key="3">
    <source>
        <dbReference type="EMBL" id="RBP51139.1"/>
    </source>
</evidence>
<accession>A0A395JKP4</accession>
<evidence type="ECO:0000313" key="4">
    <source>
        <dbReference type="Proteomes" id="UP000253083"/>
    </source>
</evidence>
<feature type="domain" description="Cytochrome c-552/4" evidence="2">
    <location>
        <begin position="175"/>
        <end position="228"/>
    </location>
</feature>
<comment type="caution">
    <text evidence="3">The sequence shown here is derived from an EMBL/GenBank/DDBJ whole genome shotgun (WGS) entry which is preliminary data.</text>
</comment>
<dbReference type="AlphaFoldDB" id="A0A395JKP4"/>
<dbReference type="InterPro" id="IPR023155">
    <property type="entry name" value="Cyt_c-552/4"/>
</dbReference>
<dbReference type="SUPFAM" id="SSF48695">
    <property type="entry name" value="Multiheme cytochromes"/>
    <property type="match status" value="1"/>
</dbReference>
<keyword evidence="1" id="KW-0732">Signal</keyword>
<dbReference type="EMBL" id="QNRT01000002">
    <property type="protein sequence ID" value="RBP51139.1"/>
    <property type="molecule type" value="Genomic_DNA"/>
</dbReference>
<name>A0A395JKP4_9GAMM</name>
<sequence>MKIRLVQAIGAGLAITLILLGLAVWVLHDDYTEVYQSSYIGSDVCGGCHVINHAAWKQSPHHKITQEPNVDTVVGDFNNGQWLLPEKDRKTPLDDLPAIKTYTQGDSFFMALRYPGRAQYYPFKVDRVVGYQYRQTYLTQERGGVLRRLPVQWSVSRGDFFSYWNEQEKSQHSVQDLWEQMQPLNSAWNLYCARCHTTNLDVLAKDPAHTIANTNWTEPGVGCETCHGPGRKHVEYMGGKPTNRLMSFFNQILNEKTAPYIMNASSLDKGVALSVCARCHGSDIKRKRMDLYRTYEPGFDQHGRYNDLSRYFTEAKLIPGSNAPTVEVWKDGRPKGLGMLFRSFADSRHYAQTDMRCYSCHDAHNNKLEAAAGLKSASFASNQFCLDCHADIASDQLAHTKHAAGQAGSYCYDCHMPKNIANAVAGDVHYVRSHNMGSIPNPYLSIRYGVENSPNACNDCHQDRAPEWALKKLIEWQQTSHLRDSTLHPNRNAEADVFHISDN</sequence>
<dbReference type="Proteomes" id="UP000253083">
    <property type="component" value="Unassembled WGS sequence"/>
</dbReference>
<evidence type="ECO:0000259" key="2">
    <source>
        <dbReference type="Pfam" id="PF13435"/>
    </source>
</evidence>
<dbReference type="InterPro" id="IPR051829">
    <property type="entry name" value="Multiheme_Cytochr_ET"/>
</dbReference>
<protein>
    <submittedName>
        <fullName evidence="3">Putative CXXCH cytochrome family protein</fullName>
    </submittedName>
</protein>